<feature type="compositionally biased region" description="Polar residues" evidence="1">
    <location>
        <begin position="1022"/>
        <end position="1033"/>
    </location>
</feature>
<dbReference type="SUPFAM" id="SSF50729">
    <property type="entry name" value="PH domain-like"/>
    <property type="match status" value="1"/>
</dbReference>
<dbReference type="Pfam" id="PF25381">
    <property type="entry name" value="PH_26"/>
    <property type="match status" value="1"/>
</dbReference>
<dbReference type="OrthoDB" id="5563754at2759"/>
<feature type="compositionally biased region" description="Basic residues" evidence="1">
    <location>
        <begin position="88"/>
        <end position="98"/>
    </location>
</feature>
<protein>
    <recommendedName>
        <fullName evidence="2">PH domain-containing protein</fullName>
    </recommendedName>
</protein>
<feature type="compositionally biased region" description="Low complexity" evidence="1">
    <location>
        <begin position="876"/>
        <end position="887"/>
    </location>
</feature>
<feature type="compositionally biased region" description="Basic and acidic residues" evidence="1">
    <location>
        <begin position="1140"/>
        <end position="1149"/>
    </location>
</feature>
<feature type="compositionally biased region" description="Basic and acidic residues" evidence="1">
    <location>
        <begin position="633"/>
        <end position="654"/>
    </location>
</feature>
<reference evidence="4" key="1">
    <citation type="journal article" date="2015" name="BMC Genomics">
        <title>Genomic and transcriptomic analysis of the endophytic fungus Pestalotiopsis fici reveals its lifestyle and high potential for synthesis of natural products.</title>
        <authorList>
            <person name="Wang X."/>
            <person name="Zhang X."/>
            <person name="Liu L."/>
            <person name="Xiang M."/>
            <person name="Wang W."/>
            <person name="Sun X."/>
            <person name="Che Y."/>
            <person name="Guo L."/>
            <person name="Liu G."/>
            <person name="Guo L."/>
            <person name="Wang C."/>
            <person name="Yin W.B."/>
            <person name="Stadler M."/>
            <person name="Zhang X."/>
            <person name="Liu X."/>
        </authorList>
    </citation>
    <scope>NUCLEOTIDE SEQUENCE [LARGE SCALE GENOMIC DNA]</scope>
    <source>
        <strain evidence="4">W106-1 / CGMCC3.15140</strain>
    </source>
</reference>
<feature type="compositionally biased region" description="Basic and acidic residues" evidence="1">
    <location>
        <begin position="668"/>
        <end position="684"/>
    </location>
</feature>
<feature type="compositionally biased region" description="Pro residues" evidence="1">
    <location>
        <begin position="811"/>
        <end position="840"/>
    </location>
</feature>
<feature type="compositionally biased region" description="Polar residues" evidence="1">
    <location>
        <begin position="579"/>
        <end position="589"/>
    </location>
</feature>
<sequence length="1359" mass="145718">MSQFSTGGSPRESFTASPSANSSPVHNTPLNKPDFHTRPNHNTPPPPPTYAQSYTQEPSTPAPSSPVRPNHDHSPIGEPPATAQANHSRSHSRTRSRSSSRPLSMVQTYQPPLMDVTEDTIPELQPIFTFLNSHGNKLYQEGYFLKLDDQNTQGKPNPDRTWTEYFAQLVGTVLSLWDAAELDAAGEDGEVLPKFINLTDASIKMIDSLPTRSNDEQPLQNILSISTAGRNRYLLHFNSRHSLIQWTAGIRLAMFEHSTLQEAYTGALIAGKGKSLNNIGVIMERSRTTKEEWVRVRFGAGVPWKRCWCVISPPDEKEYQKMQKELKKKSPYDRSHPPILKGDIKFYEDRKEGRKQKKAKPIATITDAYSAYALYPQAKSLIDASTLIKIEGNMTIHSDPPSSTEGFVFIMPEVHPAVSGFGMMLQFLFPTWDTFGLYGRPGRLAASTIDSRSLMFAMPKHKRYGYLEILDVTSLILAEGSSSWTERDWKKKLKDLTGERMTTVDDKPPTNHSRNNSRSKRLSFGPATEAGAKPRVGFADGGAPSVRSSRSMSLTHRAAPRTDSVPPGAERVPAIPSALKSTHNRNASDGNLPGGAPPPPPHGISPVGDSPSGRGLNPARNFVNDLASTPERVSSDEEREHSTRALDGMRHLDTPEPVSQPPAFTHAPGEKPQQRPYHAPELRRANSRMSATTLAQLAQAGGIEGVARQEGWIHDGSSGNQSPVGPRNDRSGPPMVHAAHGNNPGMNANAGFREDLREKTSSSSLAAPPTDLRQQRSRSPLNQTMGPPSPGMRGPSPGSHPGTPGPHEMRSPPPGPQVRPPPGRGAPPNMPPGRGPPPNMAPYGRGGPPGSMGPPPQRGPPNGPPPNMYRGPPAPSGQGSRPGTPSGRRPPPPALTTSPPIQRKALPARGDSLNHRSEYPSSPTVSSSGSFTRGIDPDIVAHIHGPGSSGRATPVRKDTARSTTSSNYDSTDSPDYASTRPSTDSGASVERPRAGVLRTVGDDNFQQPSSNIPSVDFGPTFNYASQQSRSKTPTPAMPGPPSTFSPGPAGQKNAPGRDLSHGRNASEDTVQQQRRSVIWQPPTPGASAVAGASAPGLTAEQFVQQRAAAAAATPLYAHQRQASSGNINVYRAGTPTPPLDRGHGRDYMHAHSRSNSQDLLQRPSSRGAGAVLGGQSAGENHLSAREQEHVARMTGTPLINMASNKNAPPPDVGLIGAIEARERERQQMKQGYSGQAVQQAINMRQQQQAMQNYQQPMASPGMAPPAGMYSNMGRQSPGPQQGFGYAQQGLPSPGVHAGAGWASPGAGYGSPRQGNFPGPGLMPQQGQFSPQYGSPGQSPRTAQPPGRPGFNAAHQGHAF</sequence>
<dbReference type="Gene3D" id="2.30.29.30">
    <property type="entry name" value="Pleckstrin-homology domain (PH domain)/Phosphotyrosine-binding domain (PTB)"/>
    <property type="match status" value="1"/>
</dbReference>
<feature type="region of interest" description="Disordered" evidence="1">
    <location>
        <begin position="500"/>
        <end position="1094"/>
    </location>
</feature>
<dbReference type="STRING" id="1229662.W3XL18"/>
<keyword evidence="4" id="KW-1185">Reference proteome</keyword>
<feature type="region of interest" description="Disordered" evidence="1">
    <location>
        <begin position="1126"/>
        <end position="1184"/>
    </location>
</feature>
<dbReference type="Pfam" id="PF00169">
    <property type="entry name" value="PH"/>
    <property type="match status" value="1"/>
</dbReference>
<organism evidence="3 4">
    <name type="scientific">Pestalotiopsis fici (strain W106-1 / CGMCC3.15140)</name>
    <dbReference type="NCBI Taxonomy" id="1229662"/>
    <lineage>
        <taxon>Eukaryota</taxon>
        <taxon>Fungi</taxon>
        <taxon>Dikarya</taxon>
        <taxon>Ascomycota</taxon>
        <taxon>Pezizomycotina</taxon>
        <taxon>Sordariomycetes</taxon>
        <taxon>Xylariomycetidae</taxon>
        <taxon>Amphisphaeriales</taxon>
        <taxon>Sporocadaceae</taxon>
        <taxon>Pestalotiopsis</taxon>
    </lineage>
</organism>
<evidence type="ECO:0000256" key="1">
    <source>
        <dbReference type="SAM" id="MobiDB-lite"/>
    </source>
</evidence>
<dbReference type="SMART" id="SM00233">
    <property type="entry name" value="PH"/>
    <property type="match status" value="1"/>
</dbReference>
<dbReference type="InterPro" id="IPR011993">
    <property type="entry name" value="PH-like_dom_sf"/>
</dbReference>
<dbReference type="KEGG" id="pfy:PFICI_00513"/>
<dbReference type="InterPro" id="IPR058155">
    <property type="entry name" value="Skg3/CAF120-like_PH"/>
</dbReference>
<feature type="compositionally biased region" description="Polar residues" evidence="1">
    <location>
        <begin position="1153"/>
        <end position="1164"/>
    </location>
</feature>
<feature type="compositionally biased region" description="Low complexity" evidence="1">
    <location>
        <begin position="1085"/>
        <end position="1094"/>
    </location>
</feature>
<name>W3XL18_PESFW</name>
<feature type="region of interest" description="Disordered" evidence="1">
    <location>
        <begin position="1275"/>
        <end position="1359"/>
    </location>
</feature>
<evidence type="ECO:0000259" key="2">
    <source>
        <dbReference type="PROSITE" id="PS50003"/>
    </source>
</evidence>
<feature type="compositionally biased region" description="Low complexity" evidence="1">
    <location>
        <begin position="962"/>
        <end position="975"/>
    </location>
</feature>
<dbReference type="OMA" id="ASHTWDA"/>
<dbReference type="GeneID" id="19265526"/>
<dbReference type="HOGENOM" id="CLU_005248_1_1_1"/>
<feature type="compositionally biased region" description="Pro residues" evidence="1">
    <location>
        <begin position="851"/>
        <end position="875"/>
    </location>
</feature>
<evidence type="ECO:0000313" key="3">
    <source>
        <dbReference type="EMBL" id="ETS86685.1"/>
    </source>
</evidence>
<feature type="region of interest" description="Disordered" evidence="1">
    <location>
        <begin position="1"/>
        <end position="107"/>
    </location>
</feature>
<feature type="compositionally biased region" description="Polar residues" evidence="1">
    <location>
        <begin position="1324"/>
        <end position="1341"/>
    </location>
</feature>
<feature type="compositionally biased region" description="Polar residues" evidence="1">
    <location>
        <begin position="1004"/>
        <end position="1013"/>
    </location>
</feature>
<dbReference type="FunFam" id="2.30.29.30:FF:000203">
    <property type="entry name" value="PH domain-containing protein"/>
    <property type="match status" value="1"/>
</dbReference>
<feature type="compositionally biased region" description="Low complexity" evidence="1">
    <location>
        <begin position="919"/>
        <end position="930"/>
    </location>
</feature>
<dbReference type="RefSeq" id="XP_007827285.1">
    <property type="nucleotide sequence ID" value="XM_007829094.1"/>
</dbReference>
<proteinExistence type="predicted"/>
<feature type="compositionally biased region" description="Polar residues" evidence="1">
    <location>
        <begin position="687"/>
        <end position="696"/>
    </location>
</feature>
<feature type="compositionally biased region" description="Polar residues" evidence="1">
    <location>
        <begin position="50"/>
        <end position="59"/>
    </location>
</feature>
<feature type="compositionally biased region" description="Basic and acidic residues" evidence="1">
    <location>
        <begin position="500"/>
        <end position="509"/>
    </location>
</feature>
<dbReference type="Proteomes" id="UP000030651">
    <property type="component" value="Unassembled WGS sequence"/>
</dbReference>
<feature type="compositionally biased region" description="Low complexity" evidence="1">
    <location>
        <begin position="791"/>
        <end position="806"/>
    </location>
</feature>
<feature type="domain" description="PH" evidence="2">
    <location>
        <begin position="137"/>
        <end position="255"/>
    </location>
</feature>
<dbReference type="InParanoid" id="W3XL18"/>
<dbReference type="eggNOG" id="ENOG502QPV9">
    <property type="taxonomic scope" value="Eukaryota"/>
</dbReference>
<gene>
    <name evidence="3" type="ORF">PFICI_00513</name>
</gene>
<dbReference type="InterPro" id="IPR001849">
    <property type="entry name" value="PH_domain"/>
</dbReference>
<dbReference type="EMBL" id="KI912109">
    <property type="protein sequence ID" value="ETS86685.1"/>
    <property type="molecule type" value="Genomic_DNA"/>
</dbReference>
<feature type="compositionally biased region" description="Polar residues" evidence="1">
    <location>
        <begin position="1"/>
        <end position="30"/>
    </location>
</feature>
<dbReference type="PROSITE" id="PS50003">
    <property type="entry name" value="PH_DOMAIN"/>
    <property type="match status" value="1"/>
</dbReference>
<evidence type="ECO:0000313" key="4">
    <source>
        <dbReference type="Proteomes" id="UP000030651"/>
    </source>
</evidence>
<accession>W3XL18</accession>